<gene>
    <name evidence="1" type="ORF">V1468_07130</name>
</gene>
<organism evidence="1 2">
    <name type="scientific">Winogradskyella poriferorum</name>
    <dbReference type="NCBI Taxonomy" id="307627"/>
    <lineage>
        <taxon>Bacteria</taxon>
        <taxon>Pseudomonadati</taxon>
        <taxon>Bacteroidota</taxon>
        <taxon>Flavobacteriia</taxon>
        <taxon>Flavobacteriales</taxon>
        <taxon>Flavobacteriaceae</taxon>
        <taxon>Winogradskyella</taxon>
    </lineage>
</organism>
<comment type="caution">
    <text evidence="1">The sequence shown here is derived from an EMBL/GenBank/DDBJ whole genome shotgun (WGS) entry which is preliminary data.</text>
</comment>
<protein>
    <submittedName>
        <fullName evidence="1">Uncharacterized protein</fullName>
    </submittedName>
</protein>
<dbReference type="EMBL" id="JAZHOU010000002">
    <property type="protein sequence ID" value="MEF3078769.1"/>
    <property type="molecule type" value="Genomic_DNA"/>
</dbReference>
<accession>A0ABU7W492</accession>
<dbReference type="Proteomes" id="UP001356704">
    <property type="component" value="Unassembled WGS sequence"/>
</dbReference>
<dbReference type="RefSeq" id="WP_331809547.1">
    <property type="nucleotide sequence ID" value="NZ_JAZHOU010000002.1"/>
</dbReference>
<evidence type="ECO:0000313" key="2">
    <source>
        <dbReference type="Proteomes" id="UP001356704"/>
    </source>
</evidence>
<name>A0ABU7W492_9FLAO</name>
<keyword evidence="2" id="KW-1185">Reference proteome</keyword>
<sequence>MNPKTTDFMFGCKNLYFSGIHPFDFDKSNSNEYKGIIELGKEIISEIGLQNFAEFIMESQYRVGIWSSFITLEFGKPDRNEILKINGTETIVSACLEKIEQNEINELPRDIIENKNNWINKIKTCYNNV</sequence>
<reference evidence="1 2" key="1">
    <citation type="submission" date="2024-02" db="EMBL/GenBank/DDBJ databases">
        <title>Winogradskyella poriferorum JCM 12885.</title>
        <authorList>
            <person name="Zhang D.-F."/>
            <person name="Fu Z.-Y."/>
        </authorList>
    </citation>
    <scope>NUCLEOTIDE SEQUENCE [LARGE SCALE GENOMIC DNA]</scope>
    <source>
        <strain evidence="1 2">JCM 12885</strain>
    </source>
</reference>
<evidence type="ECO:0000313" key="1">
    <source>
        <dbReference type="EMBL" id="MEF3078769.1"/>
    </source>
</evidence>
<proteinExistence type="predicted"/>